<dbReference type="OrthoDB" id="432234at2759"/>
<evidence type="ECO:0000259" key="2">
    <source>
        <dbReference type="Pfam" id="PF14214"/>
    </source>
</evidence>
<protein>
    <submittedName>
        <fullName evidence="4">Uncharacterized protein</fullName>
    </submittedName>
</protein>
<comment type="caution">
    <text evidence="4">The sequence shown here is derived from an EMBL/GenBank/DDBJ whole genome shotgun (WGS) entry which is preliminary data.</text>
</comment>
<evidence type="ECO:0000256" key="1">
    <source>
        <dbReference type="SAM" id="MobiDB-lite"/>
    </source>
</evidence>
<feature type="domain" description="DUF6570" evidence="3">
    <location>
        <begin position="82"/>
        <end position="227"/>
    </location>
</feature>
<evidence type="ECO:0000313" key="5">
    <source>
        <dbReference type="Proteomes" id="UP000310158"/>
    </source>
</evidence>
<proteinExistence type="predicted"/>
<feature type="compositionally biased region" description="Basic and acidic residues" evidence="1">
    <location>
        <begin position="334"/>
        <end position="345"/>
    </location>
</feature>
<dbReference type="EMBL" id="SGPL01000535">
    <property type="protein sequence ID" value="THH11046.1"/>
    <property type="molecule type" value="Genomic_DNA"/>
</dbReference>
<dbReference type="Pfam" id="PF14214">
    <property type="entry name" value="Helitron_like_N"/>
    <property type="match status" value="1"/>
</dbReference>
<evidence type="ECO:0000259" key="3">
    <source>
        <dbReference type="Pfam" id="PF20209"/>
    </source>
</evidence>
<dbReference type="InterPro" id="IPR025476">
    <property type="entry name" value="Helitron_helicase-like"/>
</dbReference>
<feature type="domain" description="Helitron helicase-like" evidence="2">
    <location>
        <begin position="380"/>
        <end position="603"/>
    </location>
</feature>
<sequence>MAICAVCARERDVEGNGIVVMPISDVPNLYRLRPKRGITHPDQDLIYGALLEEEGIVRSAQDLPMVCVCKQCITSLVSSSANKPPKYSLANNLWVGRVPWQLRCLTMPEQMLIALLYPRVFVYKLSTKSRFSDPASQQQGMRGTVSTYEQDIKGIARMTEGRLMPRHPEILPSVMTVTFIGQGQLPKDWLQSTFKIRRAAVREALQWLKKHNTKYYGDIEIDECRLDALPEDDVPNELLATIRQSEDVGVLDEETSGYVPREDEENVIDQYNVAERYDGESMNKAGRVSEAVDTEQNSMSSSELMLYALSNVWHEGQEGGYANRHGGRPVQDFGRPRAGETRTYDPNRENFFEKSFPTLFPYGRGGIEADKETLLSFVNHIRWNLQYHDRRFRKHETFPFVAFGIDQRRQTLLSARLQMRRRNFESDARILSSISADSLASAEEEEKNNQPISDPAIRLLRRHVHATGARVQGCDSSRYQLRSQIWATTVRKGPPTVWMTVNPCDLHDPIAQVFAGHTIDMDAFIATAGPDKDQRARTIANDPYAAAKFFHFIIRTVLKTLMNIEIGDDGHVHSGMGVMGEVAAYFGTVESQGRGTLHLHMLLWLEDAPSADELQQLMKSIEFRQRVKRYVSANFRAYVPGLDSRSQQSMKMRFEISSCELLGANKYTSAMDGAVWSIISRANSFAKGELLSNLQMTIMWTRQEIGCAYPGLKGVSHQSQPTLHERSTTNVDAERETPIACTTDEVTDMVTIETNDEGNLCPRSQVVDYAYRGPELDGTNVVDFFRDTYKRARDDDAPIHSRTG</sequence>
<evidence type="ECO:0000313" key="4">
    <source>
        <dbReference type="EMBL" id="THH11046.1"/>
    </source>
</evidence>
<feature type="region of interest" description="Disordered" evidence="1">
    <location>
        <begin position="320"/>
        <end position="345"/>
    </location>
</feature>
<keyword evidence="5" id="KW-1185">Reference proteome</keyword>
<gene>
    <name evidence="4" type="ORF">EW146_g8175</name>
</gene>
<reference evidence="4 5" key="1">
    <citation type="submission" date="2019-02" db="EMBL/GenBank/DDBJ databases">
        <title>Genome sequencing of the rare red list fungi Bondarzewia mesenterica.</title>
        <authorList>
            <person name="Buettner E."/>
            <person name="Kellner H."/>
        </authorList>
    </citation>
    <scope>NUCLEOTIDE SEQUENCE [LARGE SCALE GENOMIC DNA]</scope>
    <source>
        <strain evidence="4 5">DSM 108281</strain>
    </source>
</reference>
<dbReference type="Pfam" id="PF20209">
    <property type="entry name" value="DUF6570"/>
    <property type="match status" value="1"/>
</dbReference>
<dbReference type="Proteomes" id="UP000310158">
    <property type="component" value="Unassembled WGS sequence"/>
</dbReference>
<dbReference type="AlphaFoldDB" id="A0A4S4LGI5"/>
<name>A0A4S4LGI5_9AGAM</name>
<dbReference type="InterPro" id="IPR046700">
    <property type="entry name" value="DUF6570"/>
</dbReference>
<accession>A0A4S4LGI5</accession>
<organism evidence="4 5">
    <name type="scientific">Bondarzewia mesenterica</name>
    <dbReference type="NCBI Taxonomy" id="1095465"/>
    <lineage>
        <taxon>Eukaryota</taxon>
        <taxon>Fungi</taxon>
        <taxon>Dikarya</taxon>
        <taxon>Basidiomycota</taxon>
        <taxon>Agaricomycotina</taxon>
        <taxon>Agaricomycetes</taxon>
        <taxon>Russulales</taxon>
        <taxon>Bondarzewiaceae</taxon>
        <taxon>Bondarzewia</taxon>
    </lineage>
</organism>